<dbReference type="EMBL" id="BMAV01005684">
    <property type="protein sequence ID" value="GFY46947.1"/>
    <property type="molecule type" value="Genomic_DNA"/>
</dbReference>
<evidence type="ECO:0000313" key="2">
    <source>
        <dbReference type="Proteomes" id="UP000886998"/>
    </source>
</evidence>
<name>A0A8X6X687_9ARAC</name>
<accession>A0A8X6X687</accession>
<dbReference type="AlphaFoldDB" id="A0A8X6X687"/>
<proteinExistence type="predicted"/>
<evidence type="ECO:0000313" key="1">
    <source>
        <dbReference type="EMBL" id="GFY46947.1"/>
    </source>
</evidence>
<comment type="caution">
    <text evidence="1">The sequence shown here is derived from an EMBL/GenBank/DDBJ whole genome shotgun (WGS) entry which is preliminary data.</text>
</comment>
<organism evidence="1 2">
    <name type="scientific">Trichonephila inaurata madagascariensis</name>
    <dbReference type="NCBI Taxonomy" id="2747483"/>
    <lineage>
        <taxon>Eukaryota</taxon>
        <taxon>Metazoa</taxon>
        <taxon>Ecdysozoa</taxon>
        <taxon>Arthropoda</taxon>
        <taxon>Chelicerata</taxon>
        <taxon>Arachnida</taxon>
        <taxon>Araneae</taxon>
        <taxon>Araneomorphae</taxon>
        <taxon>Entelegynae</taxon>
        <taxon>Araneoidea</taxon>
        <taxon>Nephilidae</taxon>
        <taxon>Trichonephila</taxon>
        <taxon>Trichonephila inaurata</taxon>
    </lineage>
</organism>
<dbReference type="Proteomes" id="UP000886998">
    <property type="component" value="Unassembled WGS sequence"/>
</dbReference>
<keyword evidence="2" id="KW-1185">Reference proteome</keyword>
<protein>
    <submittedName>
        <fullName evidence="1">Uncharacterized protein</fullName>
    </submittedName>
</protein>
<sequence>MVHIFFSNKAFFNSCGSILYHLKFNDSFYAPLWAAIENERLREAINVFEFNSEMHWQGVITPEAYQRSIAGVTSGLYVLIPPLIYLKSRSPTDEPSILAELGRYPREKVWRWGSVP</sequence>
<gene>
    <name evidence="1" type="ORF">TNIN_446611</name>
</gene>
<reference evidence="1" key="1">
    <citation type="submission" date="2020-08" db="EMBL/GenBank/DDBJ databases">
        <title>Multicomponent nature underlies the extraordinary mechanical properties of spider dragline silk.</title>
        <authorList>
            <person name="Kono N."/>
            <person name="Nakamura H."/>
            <person name="Mori M."/>
            <person name="Yoshida Y."/>
            <person name="Ohtoshi R."/>
            <person name="Malay A.D."/>
            <person name="Moran D.A.P."/>
            <person name="Tomita M."/>
            <person name="Numata K."/>
            <person name="Arakawa K."/>
        </authorList>
    </citation>
    <scope>NUCLEOTIDE SEQUENCE</scope>
</reference>